<protein>
    <recommendedName>
        <fullName evidence="4">Transporter</fullName>
    </recommendedName>
</protein>
<feature type="transmembrane region" description="Helical" evidence="1">
    <location>
        <begin position="277"/>
        <end position="297"/>
    </location>
</feature>
<evidence type="ECO:0000256" key="1">
    <source>
        <dbReference type="SAM" id="Phobius"/>
    </source>
</evidence>
<feature type="transmembrane region" description="Helical" evidence="1">
    <location>
        <begin position="162"/>
        <end position="181"/>
    </location>
</feature>
<keyword evidence="1" id="KW-0472">Membrane</keyword>
<feature type="transmembrane region" description="Helical" evidence="1">
    <location>
        <begin position="54"/>
        <end position="73"/>
    </location>
</feature>
<feature type="transmembrane region" description="Helical" evidence="1">
    <location>
        <begin position="216"/>
        <end position="237"/>
    </location>
</feature>
<proteinExistence type="predicted"/>
<evidence type="ECO:0000313" key="2">
    <source>
        <dbReference type="EMBL" id="AGO60939.1"/>
    </source>
</evidence>
<name>S0ASD7_FERAC</name>
<dbReference type="KEGG" id="fac:FACI_IFERC01G0959"/>
<feature type="transmembrane region" description="Helical" evidence="1">
    <location>
        <begin position="303"/>
        <end position="323"/>
    </location>
</feature>
<dbReference type="SUPFAM" id="SSF103473">
    <property type="entry name" value="MFS general substrate transporter"/>
    <property type="match status" value="1"/>
</dbReference>
<feature type="transmembrane region" description="Helical" evidence="1">
    <location>
        <begin position="249"/>
        <end position="270"/>
    </location>
</feature>
<accession>S0ASD7</accession>
<feature type="transmembrane region" description="Helical" evidence="1">
    <location>
        <begin position="27"/>
        <end position="48"/>
    </location>
</feature>
<keyword evidence="3" id="KW-1185">Reference proteome</keyword>
<feature type="transmembrane region" description="Helical" evidence="1">
    <location>
        <begin position="361"/>
        <end position="384"/>
    </location>
</feature>
<dbReference type="InterPro" id="IPR036259">
    <property type="entry name" value="MFS_trans_sf"/>
</dbReference>
<organism evidence="2 3">
    <name type="scientific">Ferroplasma acidarmanus Fer1</name>
    <dbReference type="NCBI Taxonomy" id="333146"/>
    <lineage>
        <taxon>Archaea</taxon>
        <taxon>Methanobacteriati</taxon>
        <taxon>Thermoplasmatota</taxon>
        <taxon>Thermoplasmata</taxon>
        <taxon>Thermoplasmatales</taxon>
        <taxon>Ferroplasmaceae</taxon>
        <taxon>Ferroplasma</taxon>
    </lineage>
</organism>
<dbReference type="Proteomes" id="UP000014660">
    <property type="component" value="Chromosome"/>
</dbReference>
<feature type="transmembrane region" description="Helical" evidence="1">
    <location>
        <begin position="335"/>
        <end position="355"/>
    </location>
</feature>
<keyword evidence="1" id="KW-1133">Transmembrane helix</keyword>
<reference evidence="2 3" key="1">
    <citation type="journal article" date="2007" name="Proc. Natl. Acad. Sci. U.S.A.">
        <title>Genome dynamics in a natural archaeal population.</title>
        <authorList>
            <person name="Allen E.E."/>
            <person name="Tyson G.W."/>
            <person name="Whitaker R.J."/>
            <person name="Detter J.C."/>
            <person name="Richardson P.M."/>
            <person name="Banfield J.F."/>
        </authorList>
    </citation>
    <scope>NUCLEOTIDE SEQUENCE [LARGE SCALE GENOMIC DNA]</scope>
    <source>
        <strain evidence="3">fer1</strain>
    </source>
</reference>
<keyword evidence="1" id="KW-0812">Transmembrane</keyword>
<dbReference type="HOGENOM" id="CLU_693734_0_0_2"/>
<feature type="transmembrane region" description="Helical" evidence="1">
    <location>
        <begin position="139"/>
        <end position="156"/>
    </location>
</feature>
<feature type="transmembrane region" description="Helical" evidence="1">
    <location>
        <begin position="108"/>
        <end position="127"/>
    </location>
</feature>
<dbReference type="AlphaFoldDB" id="S0ASD7"/>
<evidence type="ECO:0008006" key="4">
    <source>
        <dbReference type="Google" id="ProtNLM"/>
    </source>
</evidence>
<dbReference type="EMBL" id="CP004145">
    <property type="protein sequence ID" value="AGO60939.1"/>
    <property type="molecule type" value="Genomic_DNA"/>
</dbReference>
<feature type="transmembrane region" description="Helical" evidence="1">
    <location>
        <begin position="85"/>
        <end position="102"/>
    </location>
</feature>
<evidence type="ECO:0000313" key="3">
    <source>
        <dbReference type="Proteomes" id="UP000014660"/>
    </source>
</evidence>
<gene>
    <name evidence="2" type="ORF">FACI_IFERC00001G0959</name>
</gene>
<sequence>MGIGKHLISFYNNQKVNILNKNSVIDLIYSIKNASLLFLFILFPYHLYNNSMKLYIFPAIIISFEIIYYLSYIMSRNIIELVKKYSVFLGGAIFAIIMPFILYIRSYLILVVMIAILAFGGSIIDNWNNTYRRGNNITNVYTGIALAGIFATIYFIHLNSIYIIFILSVLLGIFSIIYILFTHQNINYKKTVLTKKLKRYIVSIGDIKRVRNGLELLYTIFINSLLYMAIALILITIPLLAVKAGDINLIYRFVVISAASFFTVFLGSMVKSKTFQGISFVSIFPLLIVIGFLISIKNTPLDLNISILFIPAVAFLVPGYRTYITRKFPGSEKYYVNKFTNFFSGIFLITVPFIILTFIGFPMYAIIVELLASLIALIMCLKFINYPEIIPPAKYKN</sequence>